<dbReference type="InterPro" id="IPR027871">
    <property type="entry name" value="DUF4603"/>
</dbReference>
<dbReference type="Pfam" id="PF15376">
    <property type="entry name" value="DUF4603"/>
    <property type="match status" value="1"/>
</dbReference>
<proteinExistence type="predicted"/>
<name>A0A0E9TR96_ANGAN</name>
<dbReference type="EMBL" id="GBXM01053167">
    <property type="protein sequence ID" value="JAH55410.1"/>
    <property type="molecule type" value="Transcribed_RNA"/>
</dbReference>
<accession>A0A0E9TR96</accession>
<reference evidence="1" key="2">
    <citation type="journal article" date="2015" name="Fish Shellfish Immunol.">
        <title>Early steps in the European eel (Anguilla anguilla)-Vibrio vulnificus interaction in the gills: Role of the RtxA13 toxin.</title>
        <authorList>
            <person name="Callol A."/>
            <person name="Pajuelo D."/>
            <person name="Ebbesson L."/>
            <person name="Teles M."/>
            <person name="MacKenzie S."/>
            <person name="Amaro C."/>
        </authorList>
    </citation>
    <scope>NUCLEOTIDE SEQUENCE</scope>
</reference>
<evidence type="ECO:0000313" key="1">
    <source>
        <dbReference type="EMBL" id="JAH55410.1"/>
    </source>
</evidence>
<sequence length="64" mass="7014">MFSQLVIIPKNGKTCDLVGDMQEFPVLSLSAQATTVSQQEECWWQNTLCSPLFPGSQCTGSSNM</sequence>
<organism evidence="1">
    <name type="scientific">Anguilla anguilla</name>
    <name type="common">European freshwater eel</name>
    <name type="synonym">Muraena anguilla</name>
    <dbReference type="NCBI Taxonomy" id="7936"/>
    <lineage>
        <taxon>Eukaryota</taxon>
        <taxon>Metazoa</taxon>
        <taxon>Chordata</taxon>
        <taxon>Craniata</taxon>
        <taxon>Vertebrata</taxon>
        <taxon>Euteleostomi</taxon>
        <taxon>Actinopterygii</taxon>
        <taxon>Neopterygii</taxon>
        <taxon>Teleostei</taxon>
        <taxon>Anguilliformes</taxon>
        <taxon>Anguillidae</taxon>
        <taxon>Anguilla</taxon>
    </lineage>
</organism>
<reference evidence="1" key="1">
    <citation type="submission" date="2014-11" db="EMBL/GenBank/DDBJ databases">
        <authorList>
            <person name="Amaro Gonzalez C."/>
        </authorList>
    </citation>
    <scope>NUCLEOTIDE SEQUENCE</scope>
</reference>
<protein>
    <submittedName>
        <fullName evidence="1">Uncharacterized protein</fullName>
    </submittedName>
</protein>
<dbReference type="AlphaFoldDB" id="A0A0E9TR96"/>